<organism evidence="6 7">
    <name type="scientific">Mucilaginibacter sabulilitoris</name>
    <dbReference type="NCBI Taxonomy" id="1173583"/>
    <lineage>
        <taxon>Bacteria</taxon>
        <taxon>Pseudomonadati</taxon>
        <taxon>Bacteroidota</taxon>
        <taxon>Sphingobacteriia</taxon>
        <taxon>Sphingobacteriales</taxon>
        <taxon>Sphingobacteriaceae</taxon>
        <taxon>Mucilaginibacter</taxon>
    </lineage>
</organism>
<comment type="catalytic activity">
    <reaction evidence="1">
        <text>ATP + protein L-histidine = ADP + protein N-phospho-L-histidine.</text>
        <dbReference type="EC" id="2.7.13.3"/>
    </reaction>
</comment>
<evidence type="ECO:0000313" key="7">
    <source>
        <dbReference type="Proteomes" id="UP001324380"/>
    </source>
</evidence>
<dbReference type="Pfam" id="PF00512">
    <property type="entry name" value="HisKA"/>
    <property type="match status" value="1"/>
</dbReference>
<sequence length="347" mass="38770">MQLSEIDIEYRVLFGISGMVLLFTSFLIVFIISQRKKLQYHRELHDLQEEQKQSLMEQNLLLEKHVEERTKELLFQKNELQQSLHELKLTQLQLIEKEKMASLGEMSAGIAHEIQNPLNFVNNFSEVNMELIHELKQGLKEGNLEDVEGLADDLQQNLEMINGHGKRADGIVKAMLEHSKTATGQKEPTDLNKLANDTLQISYKSFCSKDAGFSTSINTFFDDGIGKIPVIPQSISKVFLNLFNNAFYAVNEKKNNLGANYSPLIAVTTKKNGSNIQITVSDNGTGISPVIIKKIFHPFFTTKPTGQGTGLGLSLSYDIIKAHGGEINVESAVGGLTSFTIYLPERV</sequence>
<dbReference type="EMBL" id="CP139558">
    <property type="protein sequence ID" value="WPU91668.1"/>
    <property type="molecule type" value="Genomic_DNA"/>
</dbReference>
<proteinExistence type="predicted"/>
<keyword evidence="7" id="KW-1185">Reference proteome</keyword>
<keyword evidence="4" id="KW-1133">Transmembrane helix</keyword>
<keyword evidence="3" id="KW-0597">Phosphoprotein</keyword>
<evidence type="ECO:0000259" key="5">
    <source>
        <dbReference type="PROSITE" id="PS50109"/>
    </source>
</evidence>
<dbReference type="Gene3D" id="1.10.287.130">
    <property type="match status" value="1"/>
</dbReference>
<dbReference type="InterPro" id="IPR036097">
    <property type="entry name" value="HisK_dim/P_sf"/>
</dbReference>
<name>A0ABZ0THG1_9SPHI</name>
<protein>
    <recommendedName>
        <fullName evidence="2">histidine kinase</fullName>
        <ecNumber evidence="2">2.7.13.3</ecNumber>
    </recommendedName>
</protein>
<accession>A0ABZ0THG1</accession>
<feature type="transmembrane region" description="Helical" evidence="4">
    <location>
        <begin position="12"/>
        <end position="32"/>
    </location>
</feature>
<dbReference type="Gene3D" id="3.30.565.10">
    <property type="entry name" value="Histidine kinase-like ATPase, C-terminal domain"/>
    <property type="match status" value="1"/>
</dbReference>
<dbReference type="SUPFAM" id="SSF47384">
    <property type="entry name" value="Homodimeric domain of signal transducing histidine kinase"/>
    <property type="match status" value="1"/>
</dbReference>
<dbReference type="RefSeq" id="WP_321560834.1">
    <property type="nucleotide sequence ID" value="NZ_CP139558.1"/>
</dbReference>
<dbReference type="Pfam" id="PF02518">
    <property type="entry name" value="HATPase_c"/>
    <property type="match status" value="1"/>
</dbReference>
<evidence type="ECO:0000313" key="6">
    <source>
        <dbReference type="EMBL" id="WPU91668.1"/>
    </source>
</evidence>
<keyword evidence="6" id="KW-0067">ATP-binding</keyword>
<dbReference type="InterPro" id="IPR003594">
    <property type="entry name" value="HATPase_dom"/>
</dbReference>
<dbReference type="PANTHER" id="PTHR43065">
    <property type="entry name" value="SENSOR HISTIDINE KINASE"/>
    <property type="match status" value="1"/>
</dbReference>
<feature type="domain" description="Histidine kinase" evidence="5">
    <location>
        <begin position="109"/>
        <end position="347"/>
    </location>
</feature>
<dbReference type="EC" id="2.7.13.3" evidence="2"/>
<dbReference type="CDD" id="cd00082">
    <property type="entry name" value="HisKA"/>
    <property type="match status" value="1"/>
</dbReference>
<dbReference type="InterPro" id="IPR003661">
    <property type="entry name" value="HisK_dim/P_dom"/>
</dbReference>
<evidence type="ECO:0000256" key="3">
    <source>
        <dbReference type="ARBA" id="ARBA00022553"/>
    </source>
</evidence>
<keyword evidence="4" id="KW-0472">Membrane</keyword>
<dbReference type="InterPro" id="IPR005467">
    <property type="entry name" value="His_kinase_dom"/>
</dbReference>
<dbReference type="PRINTS" id="PR00344">
    <property type="entry name" value="BCTRLSENSOR"/>
</dbReference>
<evidence type="ECO:0000256" key="1">
    <source>
        <dbReference type="ARBA" id="ARBA00000085"/>
    </source>
</evidence>
<evidence type="ECO:0000256" key="4">
    <source>
        <dbReference type="SAM" id="Phobius"/>
    </source>
</evidence>
<keyword evidence="4" id="KW-0812">Transmembrane</keyword>
<evidence type="ECO:0000256" key="2">
    <source>
        <dbReference type="ARBA" id="ARBA00012438"/>
    </source>
</evidence>
<dbReference type="PANTHER" id="PTHR43065:SF42">
    <property type="entry name" value="TWO-COMPONENT SENSOR PPRA"/>
    <property type="match status" value="1"/>
</dbReference>
<dbReference type="InterPro" id="IPR036890">
    <property type="entry name" value="HATPase_C_sf"/>
</dbReference>
<dbReference type="GO" id="GO:0005524">
    <property type="term" value="F:ATP binding"/>
    <property type="evidence" value="ECO:0007669"/>
    <property type="project" value="UniProtKB-KW"/>
</dbReference>
<dbReference type="Proteomes" id="UP001324380">
    <property type="component" value="Chromosome"/>
</dbReference>
<dbReference type="SMART" id="SM00387">
    <property type="entry name" value="HATPase_c"/>
    <property type="match status" value="1"/>
</dbReference>
<reference evidence="6 7" key="1">
    <citation type="submission" date="2023-11" db="EMBL/GenBank/DDBJ databases">
        <title>Analysis of the Genomes of Mucilaginibacter gossypii cycad 4 and M. sabulilitoris SNA2: microbes with the potential for plant growth promotion.</title>
        <authorList>
            <person name="Hirsch A.M."/>
            <person name="Humm E."/>
            <person name="Rubbi M."/>
            <person name="Del Vecchio G."/>
            <person name="Ha S.M."/>
            <person name="Pellegrini M."/>
            <person name="Gunsalus R.P."/>
        </authorList>
    </citation>
    <scope>NUCLEOTIDE SEQUENCE [LARGE SCALE GENOMIC DNA]</scope>
    <source>
        <strain evidence="6 7">SNA2</strain>
    </source>
</reference>
<dbReference type="SUPFAM" id="SSF55874">
    <property type="entry name" value="ATPase domain of HSP90 chaperone/DNA topoisomerase II/histidine kinase"/>
    <property type="match status" value="1"/>
</dbReference>
<gene>
    <name evidence="6" type="ORF">SNE25_20325</name>
</gene>
<dbReference type="PROSITE" id="PS50109">
    <property type="entry name" value="HIS_KIN"/>
    <property type="match status" value="1"/>
</dbReference>
<keyword evidence="6" id="KW-0547">Nucleotide-binding</keyword>
<dbReference type="InterPro" id="IPR004358">
    <property type="entry name" value="Sig_transdc_His_kin-like_C"/>
</dbReference>